<proteinExistence type="predicted"/>
<dbReference type="InterPro" id="IPR038181">
    <property type="entry name" value="Ntox21_sf"/>
</dbReference>
<organism evidence="6 7">
    <name type="scientific">Moraxella catarrhalis</name>
    <name type="common">Branhamella catarrhalis</name>
    <dbReference type="NCBI Taxonomy" id="480"/>
    <lineage>
        <taxon>Bacteria</taxon>
        <taxon>Pseudomonadati</taxon>
        <taxon>Pseudomonadota</taxon>
        <taxon>Gammaproteobacteria</taxon>
        <taxon>Moraxellales</taxon>
        <taxon>Moraxellaceae</taxon>
        <taxon>Moraxella</taxon>
    </lineage>
</organism>
<evidence type="ECO:0000256" key="3">
    <source>
        <dbReference type="ARBA" id="ARBA00022913"/>
    </source>
</evidence>
<dbReference type="Pfam" id="PF04829">
    <property type="entry name" value="PT-VENN"/>
    <property type="match status" value="1"/>
</dbReference>
<reference evidence="6 7" key="1">
    <citation type="submission" date="2018-12" db="EMBL/GenBank/DDBJ databases">
        <title>Persistence of Moraxella catarrhalis in Chronic Obstructive Pulmonary Disease and Regulation of the Hag/MID Adhesin.</title>
        <authorList>
            <person name="Murphy T."/>
            <person name="Zhao X."/>
            <person name="Vyas G."/>
            <person name="Aluvathingal J."/>
            <person name="Nadendla S."/>
            <person name="Tallon L."/>
            <person name="Tettelin H."/>
        </authorList>
    </citation>
    <scope>NUCLEOTIDE SEQUENCE [LARGE SCALE GENOMIC DNA]</scope>
    <source>
        <strain evidence="6 7">173P27B1</strain>
    </source>
</reference>
<dbReference type="InterPro" id="IPR006914">
    <property type="entry name" value="VENN_dom"/>
</dbReference>
<evidence type="ECO:0000313" key="7">
    <source>
        <dbReference type="Proteomes" id="UP000268436"/>
    </source>
</evidence>
<keyword evidence="3" id="KW-1266">Target cell cytoplasm</keyword>
<feature type="domain" description="VENN motif-containing" evidence="5">
    <location>
        <begin position="26"/>
        <end position="66"/>
    </location>
</feature>
<comment type="caution">
    <text evidence="6">The sequence shown here is derived from an EMBL/GenBank/DDBJ whole genome shotgun (WGS) entry which is preliminary data.</text>
</comment>
<comment type="subcellular location">
    <subcellularLocation>
        <location evidence="1">Target cell</location>
        <location evidence="1">Target cell cytoplasm</location>
    </subcellularLocation>
</comment>
<evidence type="ECO:0000256" key="1">
    <source>
        <dbReference type="ARBA" id="ARBA00004219"/>
    </source>
</evidence>
<accession>A0ABY0BL85</accession>
<dbReference type="Gene3D" id="3.10.380.20">
    <property type="entry name" value="Novel toxin 21 (CdiA), C-terminal domain"/>
    <property type="match status" value="1"/>
</dbReference>
<name>A0ABY0BL85_MORCA</name>
<sequence>MVGNWLVTGELRQRFESDEIKLGLDDYNKVLNTARLTTGAIALLYDFDVDTAANEALVAVENNSLRAVVQTVKMAGKLVKVAVKNSKVTIKDLKDVLRKEGFDIVDDLITLTDGQLTFGDAKAIIDLVVGTNLNNRQEKIDMIVKKRGLNTNPYSFSDLEKIASKFGYESKTIGGVKLFYNKKGNPKYLIRSNTSHSGDVFKGVNDERSAINIASRGSSKTGERLGSYNIHLERVGD</sequence>
<dbReference type="EMBL" id="RYER01000011">
    <property type="protein sequence ID" value="RUO17265.1"/>
    <property type="molecule type" value="Genomic_DNA"/>
</dbReference>
<keyword evidence="4" id="KW-0843">Virulence</keyword>
<evidence type="ECO:0000256" key="2">
    <source>
        <dbReference type="ARBA" id="ARBA00022656"/>
    </source>
</evidence>
<evidence type="ECO:0000259" key="5">
    <source>
        <dbReference type="Pfam" id="PF04829"/>
    </source>
</evidence>
<dbReference type="RefSeq" id="WP_227543837.1">
    <property type="nucleotide sequence ID" value="NZ_JAABKV010000011.1"/>
</dbReference>
<keyword evidence="2" id="KW-0800">Toxin</keyword>
<protein>
    <submittedName>
        <fullName evidence="6">Pre-toxin domain with VENN motif family protein</fullName>
    </submittedName>
</protein>
<evidence type="ECO:0000313" key="6">
    <source>
        <dbReference type="EMBL" id="RUO17265.1"/>
    </source>
</evidence>
<gene>
    <name evidence="6" type="ORF">EJK54_0602</name>
</gene>
<evidence type="ECO:0000256" key="4">
    <source>
        <dbReference type="ARBA" id="ARBA00023026"/>
    </source>
</evidence>
<dbReference type="Proteomes" id="UP000268436">
    <property type="component" value="Unassembled WGS sequence"/>
</dbReference>
<keyword evidence="7" id="KW-1185">Reference proteome</keyword>